<evidence type="ECO:0000256" key="1">
    <source>
        <dbReference type="SAM" id="MobiDB-lite"/>
    </source>
</evidence>
<sequence length="77" mass="8744">MQWARDKFREELAGRLTAQEIQQHDAATTDDDDADDDADHPLTTNNEEKINTLEDDLNEKLTINENITTANPTFVAE</sequence>
<comment type="caution">
    <text evidence="2">The sequence shown here is derived from an EMBL/GenBank/DDBJ whole genome shotgun (WGS) entry which is preliminary data.</text>
</comment>
<evidence type="ECO:0000313" key="2">
    <source>
        <dbReference type="EMBL" id="CAF4368636.1"/>
    </source>
</evidence>
<dbReference type="EMBL" id="CAJOBI010050337">
    <property type="protein sequence ID" value="CAF4368636.1"/>
    <property type="molecule type" value="Genomic_DNA"/>
</dbReference>
<gene>
    <name evidence="2" type="ORF">SMN809_LOCUS29036</name>
</gene>
<feature type="compositionally biased region" description="Acidic residues" evidence="1">
    <location>
        <begin position="28"/>
        <end position="38"/>
    </location>
</feature>
<evidence type="ECO:0000313" key="3">
    <source>
        <dbReference type="Proteomes" id="UP000676336"/>
    </source>
</evidence>
<proteinExistence type="predicted"/>
<feature type="region of interest" description="Disordered" evidence="1">
    <location>
        <begin position="14"/>
        <end position="51"/>
    </location>
</feature>
<dbReference type="AlphaFoldDB" id="A0A8S2UY22"/>
<dbReference type="Proteomes" id="UP000676336">
    <property type="component" value="Unassembled WGS sequence"/>
</dbReference>
<accession>A0A8S2UY22</accession>
<name>A0A8S2UY22_9BILA</name>
<organism evidence="2 3">
    <name type="scientific">Rotaria magnacalcarata</name>
    <dbReference type="NCBI Taxonomy" id="392030"/>
    <lineage>
        <taxon>Eukaryota</taxon>
        <taxon>Metazoa</taxon>
        <taxon>Spiralia</taxon>
        <taxon>Gnathifera</taxon>
        <taxon>Rotifera</taxon>
        <taxon>Eurotatoria</taxon>
        <taxon>Bdelloidea</taxon>
        <taxon>Philodinida</taxon>
        <taxon>Philodinidae</taxon>
        <taxon>Rotaria</taxon>
    </lineage>
</organism>
<protein>
    <submittedName>
        <fullName evidence="2">Uncharacterized protein</fullName>
    </submittedName>
</protein>
<reference evidence="2" key="1">
    <citation type="submission" date="2021-02" db="EMBL/GenBank/DDBJ databases">
        <authorList>
            <person name="Nowell W R."/>
        </authorList>
    </citation>
    <scope>NUCLEOTIDE SEQUENCE</scope>
</reference>